<reference evidence="3 4" key="1">
    <citation type="submission" date="2021-05" db="EMBL/GenBank/DDBJ databases">
        <title>The draft genome of Geobacter pelophilus DSM 12255.</title>
        <authorList>
            <person name="Xu Z."/>
            <person name="Masuda Y."/>
            <person name="Itoh H."/>
            <person name="Senoo K."/>
        </authorList>
    </citation>
    <scope>NUCLEOTIDE SEQUENCE [LARGE SCALE GENOMIC DNA]</scope>
    <source>
        <strain evidence="3 4">DSM 12255</strain>
    </source>
</reference>
<gene>
    <name evidence="3" type="ORF">KI809_13890</name>
</gene>
<feature type="compositionally biased region" description="Pro residues" evidence="1">
    <location>
        <begin position="198"/>
        <end position="208"/>
    </location>
</feature>
<keyword evidence="2" id="KW-1133">Transmembrane helix</keyword>
<proteinExistence type="predicted"/>
<keyword evidence="2" id="KW-0472">Membrane</keyword>
<dbReference type="Proteomes" id="UP000811899">
    <property type="component" value="Unassembled WGS sequence"/>
</dbReference>
<sequence length="208" mass="21845">MPGFFRVTTYRWMIALALAGLYFGIALTPLAPLAMKSSHIVHVVTGECSGDCDIDGCSPASRAAGTCCCRQKQLLVLPATNGSHTCCPNVAVKAKPAASDCCDAARQAPAPPQFSCCAAGGDSAGNPPGEEAELTDKKRQTVYKCGSPCGRDRLITFAGNDKLDLIPFTFSGLPVSPHEELPATPPSSRFNSRDVEPPEPPPKVVMPV</sequence>
<evidence type="ECO:0000313" key="3">
    <source>
        <dbReference type="EMBL" id="MBT0665394.1"/>
    </source>
</evidence>
<evidence type="ECO:0000256" key="1">
    <source>
        <dbReference type="SAM" id="MobiDB-lite"/>
    </source>
</evidence>
<dbReference type="AlphaFoldDB" id="A0AAW4LBI6"/>
<feature type="region of interest" description="Disordered" evidence="1">
    <location>
        <begin position="174"/>
        <end position="208"/>
    </location>
</feature>
<name>A0AAW4LBI6_9BACT</name>
<keyword evidence="4" id="KW-1185">Reference proteome</keyword>
<evidence type="ECO:0000256" key="2">
    <source>
        <dbReference type="SAM" id="Phobius"/>
    </source>
</evidence>
<organism evidence="3 4">
    <name type="scientific">Geoanaerobacter pelophilus</name>
    <dbReference type="NCBI Taxonomy" id="60036"/>
    <lineage>
        <taxon>Bacteria</taxon>
        <taxon>Pseudomonadati</taxon>
        <taxon>Thermodesulfobacteriota</taxon>
        <taxon>Desulfuromonadia</taxon>
        <taxon>Geobacterales</taxon>
        <taxon>Geobacteraceae</taxon>
        <taxon>Geoanaerobacter</taxon>
    </lineage>
</organism>
<dbReference type="RefSeq" id="WP_214172158.1">
    <property type="nucleotide sequence ID" value="NZ_JAHCVJ010000005.1"/>
</dbReference>
<dbReference type="EMBL" id="JAHCVJ010000005">
    <property type="protein sequence ID" value="MBT0665394.1"/>
    <property type="molecule type" value="Genomic_DNA"/>
</dbReference>
<feature type="transmembrane region" description="Helical" evidence="2">
    <location>
        <begin position="12"/>
        <end position="31"/>
    </location>
</feature>
<accession>A0AAW4LBI6</accession>
<comment type="caution">
    <text evidence="3">The sequence shown here is derived from an EMBL/GenBank/DDBJ whole genome shotgun (WGS) entry which is preliminary data.</text>
</comment>
<evidence type="ECO:0000313" key="4">
    <source>
        <dbReference type="Proteomes" id="UP000811899"/>
    </source>
</evidence>
<keyword evidence="2" id="KW-0812">Transmembrane</keyword>
<protein>
    <submittedName>
        <fullName evidence="3">Uncharacterized protein</fullName>
    </submittedName>
</protein>